<dbReference type="InterPro" id="IPR052704">
    <property type="entry name" value="ECF_Sigma-70_Domain"/>
</dbReference>
<dbReference type="EMBL" id="JAADZU010000103">
    <property type="protein sequence ID" value="NDK92183.1"/>
    <property type="molecule type" value="Genomic_DNA"/>
</dbReference>
<evidence type="ECO:0000313" key="2">
    <source>
        <dbReference type="Proteomes" id="UP000466307"/>
    </source>
</evidence>
<reference evidence="1 2" key="1">
    <citation type="submission" date="2020-01" db="EMBL/GenBank/DDBJ databases">
        <title>Investigation of new actinobacteria for the biodesulphurisation of diesel fuel.</title>
        <authorList>
            <person name="Athi Narayanan S.M."/>
        </authorList>
    </citation>
    <scope>NUCLEOTIDE SEQUENCE [LARGE SCALE GENOMIC DNA]</scope>
    <source>
        <strain evidence="1 2">213E</strain>
    </source>
</reference>
<accession>A0A7K3LV76</accession>
<comment type="caution">
    <text evidence="1">The sequence shown here is derived from an EMBL/GenBank/DDBJ whole genome shotgun (WGS) entry which is preliminary data.</text>
</comment>
<dbReference type="AlphaFoldDB" id="A0A7K3LV76"/>
<dbReference type="InterPro" id="IPR032710">
    <property type="entry name" value="NTF2-like_dom_sf"/>
</dbReference>
<dbReference type="PANTHER" id="PTHR30173">
    <property type="entry name" value="SIGMA 19 FACTOR"/>
    <property type="match status" value="1"/>
</dbReference>
<name>A0A7K3LV76_9ACTN</name>
<sequence length="130" mass="13494">MRRVRFRHRGDSPHAIDSASAAVDRLVAVLSSGPSGATDDIVEDDATLIVDGGHPERSTSASGRTAALTGLRALMTPGVLPAVVSVNGAPGIVLVHGDSVVAVITVEIHDTAISSIWVVSAPEKLDRWQL</sequence>
<keyword evidence="2" id="KW-1185">Reference proteome</keyword>
<organism evidence="1 2">
    <name type="scientific">Gordonia desulfuricans</name>
    <dbReference type="NCBI Taxonomy" id="89051"/>
    <lineage>
        <taxon>Bacteria</taxon>
        <taxon>Bacillati</taxon>
        <taxon>Actinomycetota</taxon>
        <taxon>Actinomycetes</taxon>
        <taxon>Mycobacteriales</taxon>
        <taxon>Gordoniaceae</taxon>
        <taxon>Gordonia</taxon>
    </lineage>
</organism>
<gene>
    <name evidence="1" type="ORF">GYA93_21835</name>
</gene>
<protein>
    <submittedName>
        <fullName evidence="1">Uncharacterized protein</fullName>
    </submittedName>
</protein>
<dbReference type="PANTHER" id="PTHR30173:SF43">
    <property type="entry name" value="ECF RNA POLYMERASE SIGMA FACTOR SIGI-RELATED"/>
    <property type="match status" value="1"/>
</dbReference>
<dbReference type="SUPFAM" id="SSF54427">
    <property type="entry name" value="NTF2-like"/>
    <property type="match status" value="1"/>
</dbReference>
<dbReference type="GO" id="GO:0016987">
    <property type="term" value="F:sigma factor activity"/>
    <property type="evidence" value="ECO:0007669"/>
    <property type="project" value="TreeGrafter"/>
</dbReference>
<dbReference type="Proteomes" id="UP000466307">
    <property type="component" value="Unassembled WGS sequence"/>
</dbReference>
<evidence type="ECO:0000313" key="1">
    <source>
        <dbReference type="EMBL" id="NDK92183.1"/>
    </source>
</evidence>
<proteinExistence type="predicted"/>
<dbReference type="RefSeq" id="WP_059039252.1">
    <property type="nucleotide sequence ID" value="NZ_JAADZU010000103.1"/>
</dbReference>